<organism evidence="8 9">
    <name type="scientific">Cryoendolithus antarcticus</name>
    <dbReference type="NCBI Taxonomy" id="1507870"/>
    <lineage>
        <taxon>Eukaryota</taxon>
        <taxon>Fungi</taxon>
        <taxon>Dikarya</taxon>
        <taxon>Ascomycota</taxon>
        <taxon>Pezizomycotina</taxon>
        <taxon>Dothideomycetes</taxon>
        <taxon>Dothideomycetidae</taxon>
        <taxon>Cladosporiales</taxon>
        <taxon>Cladosporiaceae</taxon>
        <taxon>Cryoendolithus</taxon>
    </lineage>
</organism>
<dbReference type="EC" id="6.3.4.19" evidence="1"/>
<dbReference type="Pfam" id="PF01171">
    <property type="entry name" value="ATP_bind_3"/>
    <property type="match status" value="1"/>
</dbReference>
<gene>
    <name evidence="8" type="ORF">B0A48_16379</name>
</gene>
<sequence>MARARSFGACTRIAVSGGVDSMALATLCAAARIESTAHWPAFTAFVVDHKLRDNSTDEAYRVLTNLESLHIDSQLLTLDWTGIERADGIANVESHARRLRYQALGRACRNAGARYLLVGHHADDQAEGVLVRIINRRHGAGLSGMRAGALIPECEDIYGVSCSETSQQFKCEYLAPIIEQENLASGSGLTGPPVQQVRLQAVGDGIRVLRPLLSYTKQQLIDTCMGANTAWFEDQTNADQTLALRNTVRSLLATEALPLALRRSRLLTLARNVRIRQENLLQKVRRLVDKANVRLDPRGGSLTCSFSLVDVADLGDDFSDGLTLYLREMLNLVTPQTSVGRAAIYSALSVLLSFVHTPAEAVCKVSVAGVTVAARETSASTAVFTMHRQMPSSISKGSTNVLLKLPPSTESSETIFTWSSWHLWDNRYWIRLGRVGPSASAEQYGTLRFFTPADMARLRRPSPNSPSLRSLRGFGFQLGDVRYTIPVLCIQHDETIDDTAATDTIIALPSIGWSRNSCQRWTNDVELAEDTRWVYDIKYKHVDAWLTEAVDSAID</sequence>
<keyword evidence="2" id="KW-0436">Ligase</keyword>
<reference evidence="9" key="1">
    <citation type="submission" date="2017-03" db="EMBL/GenBank/DDBJ databases">
        <title>Genomes of endolithic fungi from Antarctica.</title>
        <authorList>
            <person name="Coleine C."/>
            <person name="Masonjones S."/>
            <person name="Stajich J.E."/>
        </authorList>
    </citation>
    <scope>NUCLEOTIDE SEQUENCE [LARGE SCALE GENOMIC DNA]</scope>
    <source>
        <strain evidence="9">CCFEE 5527</strain>
    </source>
</reference>
<keyword evidence="4" id="KW-0547">Nucleotide-binding</keyword>
<dbReference type="PANTHER" id="PTHR43033:SF1">
    <property type="entry name" value="TRNA(ILE)-LYSIDINE SYNTHASE-RELATED"/>
    <property type="match status" value="1"/>
</dbReference>
<proteinExistence type="inferred from homology"/>
<dbReference type="NCBIfam" id="TIGR02432">
    <property type="entry name" value="lysidine_TilS_N"/>
    <property type="match status" value="1"/>
</dbReference>
<dbReference type="Gene3D" id="3.40.50.620">
    <property type="entry name" value="HUPs"/>
    <property type="match status" value="1"/>
</dbReference>
<evidence type="ECO:0000313" key="8">
    <source>
        <dbReference type="EMBL" id="OQN97315.1"/>
    </source>
</evidence>
<keyword evidence="9" id="KW-1185">Reference proteome</keyword>
<accession>A0A1V8SDU2</accession>
<protein>
    <recommendedName>
        <fullName evidence="1">tRNA(Ile)-lysidine synthetase</fullName>
        <ecNumber evidence="1">6.3.4.19</ecNumber>
    </recommendedName>
</protein>
<comment type="catalytic activity">
    <reaction evidence="6">
        <text>cytidine(34) in tRNA(Ile2) + L-lysine + ATP = lysidine(34) in tRNA(Ile2) + AMP + diphosphate + H(+)</text>
        <dbReference type="Rhea" id="RHEA:43744"/>
        <dbReference type="Rhea" id="RHEA-COMP:10625"/>
        <dbReference type="Rhea" id="RHEA-COMP:10670"/>
        <dbReference type="ChEBI" id="CHEBI:15378"/>
        <dbReference type="ChEBI" id="CHEBI:30616"/>
        <dbReference type="ChEBI" id="CHEBI:32551"/>
        <dbReference type="ChEBI" id="CHEBI:33019"/>
        <dbReference type="ChEBI" id="CHEBI:82748"/>
        <dbReference type="ChEBI" id="CHEBI:83665"/>
        <dbReference type="ChEBI" id="CHEBI:456215"/>
        <dbReference type="EC" id="6.3.4.19"/>
    </reaction>
</comment>
<keyword evidence="5" id="KW-0067">ATP-binding</keyword>
<dbReference type="InterPro" id="IPR014729">
    <property type="entry name" value="Rossmann-like_a/b/a_fold"/>
</dbReference>
<evidence type="ECO:0000256" key="3">
    <source>
        <dbReference type="ARBA" id="ARBA00022694"/>
    </source>
</evidence>
<evidence type="ECO:0000256" key="5">
    <source>
        <dbReference type="ARBA" id="ARBA00022840"/>
    </source>
</evidence>
<dbReference type="STRING" id="1507870.A0A1V8SDU2"/>
<dbReference type="InterPro" id="IPR011063">
    <property type="entry name" value="TilS/TtcA_N"/>
</dbReference>
<dbReference type="OrthoDB" id="434144at2759"/>
<evidence type="ECO:0000256" key="1">
    <source>
        <dbReference type="ARBA" id="ARBA00013267"/>
    </source>
</evidence>
<comment type="caution">
    <text evidence="8">The sequence shown here is derived from an EMBL/GenBank/DDBJ whole genome shotgun (WGS) entry which is preliminary data.</text>
</comment>
<dbReference type="SUPFAM" id="SSF52402">
    <property type="entry name" value="Adenine nucleotide alpha hydrolases-like"/>
    <property type="match status" value="1"/>
</dbReference>
<dbReference type="EMBL" id="NAJO01000055">
    <property type="protein sequence ID" value="OQN97315.1"/>
    <property type="molecule type" value="Genomic_DNA"/>
</dbReference>
<dbReference type="HAMAP" id="MF_01161">
    <property type="entry name" value="tRNA_Ile_lys_synt"/>
    <property type="match status" value="1"/>
</dbReference>
<dbReference type="PANTHER" id="PTHR43033">
    <property type="entry name" value="TRNA(ILE)-LYSIDINE SYNTHASE-RELATED"/>
    <property type="match status" value="1"/>
</dbReference>
<evidence type="ECO:0000256" key="4">
    <source>
        <dbReference type="ARBA" id="ARBA00022741"/>
    </source>
</evidence>
<dbReference type="InterPro" id="IPR012094">
    <property type="entry name" value="tRNA_Ile_lys_synt"/>
</dbReference>
<name>A0A1V8SDU2_9PEZI</name>
<dbReference type="InParanoid" id="A0A1V8SDU2"/>
<evidence type="ECO:0000259" key="7">
    <source>
        <dbReference type="Pfam" id="PF01171"/>
    </source>
</evidence>
<dbReference type="GO" id="GO:0032267">
    <property type="term" value="F:tRNA(Ile)-lysidine synthase activity"/>
    <property type="evidence" value="ECO:0007669"/>
    <property type="project" value="UniProtKB-EC"/>
</dbReference>
<dbReference type="GO" id="GO:0005524">
    <property type="term" value="F:ATP binding"/>
    <property type="evidence" value="ECO:0007669"/>
    <property type="project" value="UniProtKB-KW"/>
</dbReference>
<evidence type="ECO:0000313" key="9">
    <source>
        <dbReference type="Proteomes" id="UP000192596"/>
    </source>
</evidence>
<dbReference type="Proteomes" id="UP000192596">
    <property type="component" value="Unassembled WGS sequence"/>
</dbReference>
<dbReference type="AlphaFoldDB" id="A0A1V8SDU2"/>
<dbReference type="GO" id="GO:0008033">
    <property type="term" value="P:tRNA processing"/>
    <property type="evidence" value="ECO:0007669"/>
    <property type="project" value="UniProtKB-KW"/>
</dbReference>
<dbReference type="InterPro" id="IPR012795">
    <property type="entry name" value="tRNA_Ile_lys_synt_N"/>
</dbReference>
<dbReference type="CDD" id="cd01992">
    <property type="entry name" value="TilS_N"/>
    <property type="match status" value="1"/>
</dbReference>
<keyword evidence="3" id="KW-0819">tRNA processing</keyword>
<evidence type="ECO:0000256" key="2">
    <source>
        <dbReference type="ARBA" id="ARBA00022598"/>
    </source>
</evidence>
<evidence type="ECO:0000256" key="6">
    <source>
        <dbReference type="ARBA" id="ARBA00048539"/>
    </source>
</evidence>
<feature type="domain" description="tRNA(Ile)-lysidine/2-thiocytidine synthase N-terminal" evidence="7">
    <location>
        <begin position="13"/>
        <end position="250"/>
    </location>
</feature>